<reference evidence="2" key="1">
    <citation type="journal article" date="2019" name="bioRxiv">
        <title>The Genome of the Zebra Mussel, Dreissena polymorpha: A Resource for Invasive Species Research.</title>
        <authorList>
            <person name="McCartney M.A."/>
            <person name="Auch B."/>
            <person name="Kono T."/>
            <person name="Mallez S."/>
            <person name="Zhang Y."/>
            <person name="Obille A."/>
            <person name="Becker A."/>
            <person name="Abrahante J.E."/>
            <person name="Garbe J."/>
            <person name="Badalamenti J.P."/>
            <person name="Herman A."/>
            <person name="Mangelson H."/>
            <person name="Liachko I."/>
            <person name="Sullivan S."/>
            <person name="Sone E.D."/>
            <person name="Koren S."/>
            <person name="Silverstein K.A.T."/>
            <person name="Beckman K.B."/>
            <person name="Gohl D.M."/>
        </authorList>
    </citation>
    <scope>NUCLEOTIDE SEQUENCE</scope>
    <source>
        <strain evidence="2">Duluth1</strain>
        <tissue evidence="2">Whole animal</tissue>
    </source>
</reference>
<keyword evidence="3" id="KW-1185">Reference proteome</keyword>
<organism evidence="2 3">
    <name type="scientific">Dreissena polymorpha</name>
    <name type="common">Zebra mussel</name>
    <name type="synonym">Mytilus polymorpha</name>
    <dbReference type="NCBI Taxonomy" id="45954"/>
    <lineage>
        <taxon>Eukaryota</taxon>
        <taxon>Metazoa</taxon>
        <taxon>Spiralia</taxon>
        <taxon>Lophotrochozoa</taxon>
        <taxon>Mollusca</taxon>
        <taxon>Bivalvia</taxon>
        <taxon>Autobranchia</taxon>
        <taxon>Heteroconchia</taxon>
        <taxon>Euheterodonta</taxon>
        <taxon>Imparidentia</taxon>
        <taxon>Neoheterodontei</taxon>
        <taxon>Myida</taxon>
        <taxon>Dreissenoidea</taxon>
        <taxon>Dreissenidae</taxon>
        <taxon>Dreissena</taxon>
    </lineage>
</organism>
<gene>
    <name evidence="2" type="ORF">DPMN_132731</name>
</gene>
<feature type="compositionally biased region" description="Polar residues" evidence="1">
    <location>
        <begin position="1"/>
        <end position="10"/>
    </location>
</feature>
<name>A0A9D4FWN8_DREPO</name>
<reference evidence="2" key="2">
    <citation type="submission" date="2020-11" db="EMBL/GenBank/DDBJ databases">
        <authorList>
            <person name="McCartney M.A."/>
            <person name="Auch B."/>
            <person name="Kono T."/>
            <person name="Mallez S."/>
            <person name="Becker A."/>
            <person name="Gohl D.M."/>
            <person name="Silverstein K.A.T."/>
            <person name="Koren S."/>
            <person name="Bechman K.B."/>
            <person name="Herman A."/>
            <person name="Abrahante J.E."/>
            <person name="Garbe J."/>
        </authorList>
    </citation>
    <scope>NUCLEOTIDE SEQUENCE</scope>
    <source>
        <strain evidence="2">Duluth1</strain>
        <tissue evidence="2">Whole animal</tissue>
    </source>
</reference>
<dbReference type="AlphaFoldDB" id="A0A9D4FWN8"/>
<evidence type="ECO:0000256" key="1">
    <source>
        <dbReference type="SAM" id="MobiDB-lite"/>
    </source>
</evidence>
<accession>A0A9D4FWN8</accession>
<dbReference type="Proteomes" id="UP000828390">
    <property type="component" value="Unassembled WGS sequence"/>
</dbReference>
<protein>
    <submittedName>
        <fullName evidence="2">Uncharacterized protein</fullName>
    </submittedName>
</protein>
<evidence type="ECO:0000313" key="2">
    <source>
        <dbReference type="EMBL" id="KAH3804446.1"/>
    </source>
</evidence>
<proteinExistence type="predicted"/>
<feature type="region of interest" description="Disordered" evidence="1">
    <location>
        <begin position="1"/>
        <end position="53"/>
    </location>
</feature>
<evidence type="ECO:0000313" key="3">
    <source>
        <dbReference type="Proteomes" id="UP000828390"/>
    </source>
</evidence>
<sequence length="76" mass="8126">MGKANPNTAKSGKRLGHKMSVSIGEASAKAEKPCKSHRTGHLPRQGSPGGNPVGAVFSCPTSAKTRRYDLFLFHMF</sequence>
<comment type="caution">
    <text evidence="2">The sequence shown here is derived from an EMBL/GenBank/DDBJ whole genome shotgun (WGS) entry which is preliminary data.</text>
</comment>
<dbReference type="EMBL" id="JAIWYP010000006">
    <property type="protein sequence ID" value="KAH3804446.1"/>
    <property type="molecule type" value="Genomic_DNA"/>
</dbReference>